<evidence type="ECO:0000313" key="1">
    <source>
        <dbReference type="EMBL" id="MBA9077397.1"/>
    </source>
</evidence>
<reference evidence="1 2" key="1">
    <citation type="submission" date="2020-08" db="EMBL/GenBank/DDBJ databases">
        <title>Genomic Encyclopedia of Type Strains, Phase IV (KMG-IV): sequencing the most valuable type-strain genomes for metagenomic binning, comparative biology and taxonomic classification.</title>
        <authorList>
            <person name="Goeker M."/>
        </authorList>
    </citation>
    <scope>NUCLEOTIDE SEQUENCE [LARGE SCALE GENOMIC DNA]</scope>
    <source>
        <strain evidence="1 2">DSM 29854</strain>
    </source>
</reference>
<dbReference type="AlphaFoldDB" id="A0A839GR83"/>
<organism evidence="1 2">
    <name type="scientific">Rufibacter quisquiliarum</name>
    <dbReference type="NCBI Taxonomy" id="1549639"/>
    <lineage>
        <taxon>Bacteria</taxon>
        <taxon>Pseudomonadati</taxon>
        <taxon>Bacteroidota</taxon>
        <taxon>Cytophagia</taxon>
        <taxon>Cytophagales</taxon>
        <taxon>Hymenobacteraceae</taxon>
        <taxon>Rufibacter</taxon>
    </lineage>
</organism>
<dbReference type="RefSeq" id="WP_182512947.1">
    <property type="nucleotide sequence ID" value="NZ_JACJIQ010000007.1"/>
</dbReference>
<sequence length="147" mass="16352">MRNYFFTFLLLCLLLGQSSCNSIRREVALPKFIVDSAPKNRFIVNRKPLYGDGRPDGCVVERQIQLSFATDGGPRIVGEVKDAKTLEVLPGASVQIYFAGQPNPHIASADSVGRIYLTRLAALQQIEVNSICYRTLHIDLSKKKSLL</sequence>
<accession>A0A839GR83</accession>
<dbReference type="Proteomes" id="UP000563094">
    <property type="component" value="Unassembled WGS sequence"/>
</dbReference>
<dbReference type="EMBL" id="JACJIQ010000007">
    <property type="protein sequence ID" value="MBA9077397.1"/>
    <property type="molecule type" value="Genomic_DNA"/>
</dbReference>
<evidence type="ECO:0000313" key="2">
    <source>
        <dbReference type="Proteomes" id="UP000563094"/>
    </source>
</evidence>
<keyword evidence="2" id="KW-1185">Reference proteome</keyword>
<proteinExistence type="predicted"/>
<gene>
    <name evidence="1" type="ORF">FHS90_002110</name>
</gene>
<name>A0A839GR83_9BACT</name>
<protein>
    <submittedName>
        <fullName evidence="1">Uncharacterized protein</fullName>
    </submittedName>
</protein>
<comment type="caution">
    <text evidence="1">The sequence shown here is derived from an EMBL/GenBank/DDBJ whole genome shotgun (WGS) entry which is preliminary data.</text>
</comment>